<keyword evidence="3 7" id="KW-0812">Transmembrane</keyword>
<dbReference type="Gene3D" id="1.20.1250.20">
    <property type="entry name" value="MFS general substrate transporter like domains"/>
    <property type="match status" value="1"/>
</dbReference>
<reference evidence="9" key="1">
    <citation type="submission" date="2020-11" db="EMBL/GenBank/DDBJ databases">
        <authorList>
            <person name="Tran Van P."/>
        </authorList>
    </citation>
    <scope>NUCLEOTIDE SEQUENCE</scope>
</reference>
<protein>
    <recommendedName>
        <fullName evidence="8">Major facilitator superfamily (MFS) profile domain-containing protein</fullName>
    </recommendedName>
</protein>
<feature type="non-terminal residue" evidence="9">
    <location>
        <position position="1"/>
    </location>
</feature>
<organism evidence="9">
    <name type="scientific">Oppiella nova</name>
    <dbReference type="NCBI Taxonomy" id="334625"/>
    <lineage>
        <taxon>Eukaryota</taxon>
        <taxon>Metazoa</taxon>
        <taxon>Ecdysozoa</taxon>
        <taxon>Arthropoda</taxon>
        <taxon>Chelicerata</taxon>
        <taxon>Arachnida</taxon>
        <taxon>Acari</taxon>
        <taxon>Acariformes</taxon>
        <taxon>Sarcoptiformes</taxon>
        <taxon>Oribatida</taxon>
        <taxon>Brachypylina</taxon>
        <taxon>Oppioidea</taxon>
        <taxon>Oppiidae</taxon>
        <taxon>Oppiella</taxon>
    </lineage>
</organism>
<accession>A0A7R9MJQ5</accession>
<dbReference type="AlphaFoldDB" id="A0A7R9MJQ5"/>
<evidence type="ECO:0000256" key="4">
    <source>
        <dbReference type="ARBA" id="ARBA00022989"/>
    </source>
</evidence>
<evidence type="ECO:0000259" key="8">
    <source>
        <dbReference type="PROSITE" id="PS50850"/>
    </source>
</evidence>
<dbReference type="PANTHER" id="PTHR16172">
    <property type="entry name" value="MAJOR FACILITATOR SUPERFAMILY DOMAIN-CONTAINING PROTEIN 6-LIKE"/>
    <property type="match status" value="1"/>
</dbReference>
<evidence type="ECO:0000256" key="5">
    <source>
        <dbReference type="ARBA" id="ARBA00023136"/>
    </source>
</evidence>
<feature type="region of interest" description="Disordered" evidence="6">
    <location>
        <begin position="1"/>
        <end position="60"/>
    </location>
</feature>
<feature type="domain" description="Major facilitator superfamily (MFS) profile" evidence="8">
    <location>
        <begin position="74"/>
        <end position="157"/>
    </location>
</feature>
<comment type="subcellular location">
    <subcellularLocation>
        <location evidence="1">Membrane</location>
        <topology evidence="1">Multi-pass membrane protein</topology>
    </subcellularLocation>
</comment>
<keyword evidence="10" id="KW-1185">Reference proteome</keyword>
<feature type="compositionally biased region" description="Polar residues" evidence="6">
    <location>
        <begin position="18"/>
        <end position="46"/>
    </location>
</feature>
<evidence type="ECO:0000256" key="2">
    <source>
        <dbReference type="ARBA" id="ARBA00005241"/>
    </source>
</evidence>
<evidence type="ECO:0000256" key="3">
    <source>
        <dbReference type="ARBA" id="ARBA00022692"/>
    </source>
</evidence>
<dbReference type="OrthoDB" id="5989317at2759"/>
<gene>
    <name evidence="9" type="ORF">ONB1V03_LOCUS18042</name>
</gene>
<dbReference type="InterPro" id="IPR036259">
    <property type="entry name" value="MFS_trans_sf"/>
</dbReference>
<evidence type="ECO:0000256" key="1">
    <source>
        <dbReference type="ARBA" id="ARBA00004141"/>
    </source>
</evidence>
<dbReference type="Pfam" id="PF12832">
    <property type="entry name" value="MFS_1_like"/>
    <property type="match status" value="1"/>
</dbReference>
<comment type="similarity">
    <text evidence="2">Belongs to the major facilitator superfamily. MFSD6 family.</text>
</comment>
<dbReference type="PROSITE" id="PS50850">
    <property type="entry name" value="MFS"/>
    <property type="match status" value="1"/>
</dbReference>
<dbReference type="InterPro" id="IPR020846">
    <property type="entry name" value="MFS_dom"/>
</dbReference>
<evidence type="ECO:0000256" key="7">
    <source>
        <dbReference type="SAM" id="Phobius"/>
    </source>
</evidence>
<feature type="transmembrane region" description="Helical" evidence="7">
    <location>
        <begin position="80"/>
        <end position="100"/>
    </location>
</feature>
<dbReference type="PANTHER" id="PTHR16172:SF2">
    <property type="entry name" value="MAJOR FACILITATOR SUPERFAMILY DOMAIN-CONTAINING PROTEIN 6"/>
    <property type="match status" value="1"/>
</dbReference>
<name>A0A7R9MJQ5_9ACAR</name>
<evidence type="ECO:0000256" key="6">
    <source>
        <dbReference type="SAM" id="MobiDB-lite"/>
    </source>
</evidence>
<dbReference type="EMBL" id="CAJPVJ010023824">
    <property type="protein sequence ID" value="CAG2178617.1"/>
    <property type="molecule type" value="Genomic_DNA"/>
</dbReference>
<keyword evidence="4 7" id="KW-1133">Transmembrane helix</keyword>
<dbReference type="GO" id="GO:0022857">
    <property type="term" value="F:transmembrane transporter activity"/>
    <property type="evidence" value="ECO:0007669"/>
    <property type="project" value="InterPro"/>
</dbReference>
<evidence type="ECO:0000313" key="9">
    <source>
        <dbReference type="EMBL" id="CAD7661481.1"/>
    </source>
</evidence>
<keyword evidence="5 7" id="KW-0472">Membrane</keyword>
<dbReference type="InterPro" id="IPR051717">
    <property type="entry name" value="MFS_MFSD6"/>
</dbReference>
<dbReference type="SUPFAM" id="SSF103473">
    <property type="entry name" value="MFS general substrate transporter"/>
    <property type="match status" value="1"/>
</dbReference>
<dbReference type="InterPro" id="IPR024989">
    <property type="entry name" value="MFS_assoc_dom"/>
</dbReference>
<evidence type="ECO:0000313" key="10">
    <source>
        <dbReference type="Proteomes" id="UP000728032"/>
    </source>
</evidence>
<sequence length="157" mass="18014">MDTNRDWGSFPRQGYDDYSNTNNNMTDNRMASENLMTTQTSNSQPLTAGRPPPPPPQQPTSSHLDFLWIHVNKELFISKIFYFFFFSAFGSLFPLMAVYFKQLGMNAIQAGTLIGIRPFVEFLAAPFWSSLADRFHKSKLFLLFSLVCWIVFTFSLA</sequence>
<dbReference type="EMBL" id="OC938649">
    <property type="protein sequence ID" value="CAD7661481.1"/>
    <property type="molecule type" value="Genomic_DNA"/>
</dbReference>
<dbReference type="GO" id="GO:0016020">
    <property type="term" value="C:membrane"/>
    <property type="evidence" value="ECO:0007669"/>
    <property type="project" value="UniProtKB-SubCell"/>
</dbReference>
<dbReference type="Proteomes" id="UP000728032">
    <property type="component" value="Unassembled WGS sequence"/>
</dbReference>
<proteinExistence type="inferred from homology"/>
<feature type="transmembrane region" description="Helical" evidence="7">
    <location>
        <begin position="140"/>
        <end position="156"/>
    </location>
</feature>
<feature type="transmembrane region" description="Helical" evidence="7">
    <location>
        <begin position="106"/>
        <end position="128"/>
    </location>
</feature>